<evidence type="ECO:0000256" key="2">
    <source>
        <dbReference type="ARBA" id="ARBA00007866"/>
    </source>
</evidence>
<dbReference type="SUPFAM" id="SSF81464">
    <property type="entry name" value="Cytochrome c oxidase subunit II-like, transmembrane region"/>
    <property type="match status" value="1"/>
</dbReference>
<dbReference type="InterPro" id="IPR036257">
    <property type="entry name" value="Cyt_c_oxidase_su2_TM_sf"/>
</dbReference>
<dbReference type="Pfam" id="PF00034">
    <property type="entry name" value="Cytochrom_C"/>
    <property type="match status" value="1"/>
</dbReference>
<dbReference type="InterPro" id="IPR002429">
    <property type="entry name" value="CcO_II-like_C"/>
</dbReference>
<evidence type="ECO:0000256" key="11">
    <source>
        <dbReference type="ARBA" id="ARBA00023004"/>
    </source>
</evidence>
<keyword evidence="6 14" id="KW-0812">Transmembrane</keyword>
<dbReference type="PANTHER" id="PTHR22888">
    <property type="entry name" value="CYTOCHROME C OXIDASE, SUBUNIT II"/>
    <property type="match status" value="1"/>
</dbReference>
<dbReference type="GO" id="GO:0005506">
    <property type="term" value="F:iron ion binding"/>
    <property type="evidence" value="ECO:0007669"/>
    <property type="project" value="InterPro"/>
</dbReference>
<keyword evidence="3 14" id="KW-0813">Transport</keyword>
<evidence type="ECO:0000256" key="1">
    <source>
        <dbReference type="ARBA" id="ARBA00004141"/>
    </source>
</evidence>
<evidence type="ECO:0000259" key="17">
    <source>
        <dbReference type="PROSITE" id="PS50857"/>
    </source>
</evidence>
<reference evidence="20 21" key="1">
    <citation type="submission" date="2019-02" db="EMBL/GenBank/DDBJ databases">
        <title>Deep-cultivation of Planctomycetes and their phenomic and genomic characterization uncovers novel biology.</title>
        <authorList>
            <person name="Wiegand S."/>
            <person name="Jogler M."/>
            <person name="Boedeker C."/>
            <person name="Pinto D."/>
            <person name="Vollmers J."/>
            <person name="Rivas-Marin E."/>
            <person name="Kohn T."/>
            <person name="Peeters S.H."/>
            <person name="Heuer A."/>
            <person name="Rast P."/>
            <person name="Oberbeckmann S."/>
            <person name="Bunk B."/>
            <person name="Jeske O."/>
            <person name="Meyerdierks A."/>
            <person name="Storesund J.E."/>
            <person name="Kallscheuer N."/>
            <person name="Luecker S."/>
            <person name="Lage O.M."/>
            <person name="Pohl T."/>
            <person name="Merkel B.J."/>
            <person name="Hornburger P."/>
            <person name="Mueller R.-W."/>
            <person name="Bruemmer F."/>
            <person name="Labrenz M."/>
            <person name="Spormann A.M."/>
            <person name="Op den Camp H."/>
            <person name="Overmann J."/>
            <person name="Amann R."/>
            <person name="Jetten M.S.M."/>
            <person name="Mascher T."/>
            <person name="Medema M.H."/>
            <person name="Devos D.P."/>
            <person name="Kaster A.-K."/>
            <person name="Ovreas L."/>
            <person name="Rohde M."/>
            <person name="Galperin M.Y."/>
            <person name="Jogler C."/>
        </authorList>
    </citation>
    <scope>NUCLEOTIDE SEQUENCE [LARGE SCALE GENOMIC DNA]</scope>
    <source>
        <strain evidence="20 21">K22_7</strain>
    </source>
</reference>
<feature type="domain" description="Cytochrome oxidase subunit II transmembrane region profile" evidence="18">
    <location>
        <begin position="15"/>
        <end position="111"/>
    </location>
</feature>
<evidence type="ECO:0000256" key="10">
    <source>
        <dbReference type="ARBA" id="ARBA00022989"/>
    </source>
</evidence>
<dbReference type="GO" id="GO:0042773">
    <property type="term" value="P:ATP synthesis coupled electron transport"/>
    <property type="evidence" value="ECO:0007669"/>
    <property type="project" value="TreeGrafter"/>
</dbReference>
<dbReference type="GO" id="GO:0020037">
    <property type="term" value="F:heme binding"/>
    <property type="evidence" value="ECO:0007669"/>
    <property type="project" value="InterPro"/>
</dbReference>
<dbReference type="PROSITE" id="PS50857">
    <property type="entry name" value="COX2_CUA"/>
    <property type="match status" value="1"/>
</dbReference>
<dbReference type="InterPro" id="IPR008972">
    <property type="entry name" value="Cupredoxin"/>
</dbReference>
<dbReference type="GO" id="GO:0016491">
    <property type="term" value="F:oxidoreductase activity"/>
    <property type="evidence" value="ECO:0007669"/>
    <property type="project" value="UniProtKB-KW"/>
</dbReference>
<dbReference type="GO" id="GO:0005507">
    <property type="term" value="F:copper ion binding"/>
    <property type="evidence" value="ECO:0007669"/>
    <property type="project" value="InterPro"/>
</dbReference>
<dbReference type="InterPro" id="IPR045187">
    <property type="entry name" value="CcO_II"/>
</dbReference>
<dbReference type="InterPro" id="IPR008168">
    <property type="entry name" value="Cyt_C_IC"/>
</dbReference>
<evidence type="ECO:0000256" key="4">
    <source>
        <dbReference type="ARBA" id="ARBA00022617"/>
    </source>
</evidence>
<dbReference type="GO" id="GO:0004129">
    <property type="term" value="F:cytochrome-c oxidase activity"/>
    <property type="evidence" value="ECO:0007669"/>
    <property type="project" value="UniProtKB-EC"/>
</dbReference>
<evidence type="ECO:0000256" key="12">
    <source>
        <dbReference type="ARBA" id="ARBA00023136"/>
    </source>
</evidence>
<sequence>MMLMNLPKAFSLLGDYSEPYAWFPESASSFSEINDSLYYWITITCMVFFVPIVIALFYFAVKYNKPKGTKAESNVAHNTVLEVTWSIVPSFFLVGMFIFGAKAFLEMRDVPDGANEINVQAFKWGWTIDYGSGVFHPELHILKDEPVKLSMRSTDVIHSLYIPAFRAKKDIVPGRYNYMWFKPTVASEKVSDEELAAAIKQTKDLGESWNFDEHQFTPDGYRFYDLYCAEYCGTNHSEMQTVVVVHETLEDLNAWIKQYSKRDASVPPAEYGEKLYKNRGCAGCHSIDGTKRVGPSFAELYGRPEEMITGDKINADENYIRESILYPKAQVVAGYQPVMPSYKGQLSDDDIYSLIEYMKTLAKDGGAAK</sequence>
<evidence type="ECO:0000256" key="15">
    <source>
        <dbReference type="RuleBase" id="RU004024"/>
    </source>
</evidence>
<evidence type="ECO:0000256" key="8">
    <source>
        <dbReference type="ARBA" id="ARBA00022967"/>
    </source>
</evidence>
<keyword evidence="20" id="KW-0560">Oxidoreductase</keyword>
<dbReference type="InterPro" id="IPR036909">
    <property type="entry name" value="Cyt_c-like_dom_sf"/>
</dbReference>
<feature type="domain" description="Cytochrome c" evidence="19">
    <location>
        <begin position="267"/>
        <end position="362"/>
    </location>
</feature>
<dbReference type="RefSeq" id="WP_145173765.1">
    <property type="nucleotide sequence ID" value="NZ_CP036525.1"/>
</dbReference>
<dbReference type="Gene3D" id="1.10.760.10">
    <property type="entry name" value="Cytochrome c-like domain"/>
    <property type="match status" value="1"/>
</dbReference>
<evidence type="ECO:0000313" key="21">
    <source>
        <dbReference type="Proteomes" id="UP000318538"/>
    </source>
</evidence>
<evidence type="ECO:0000256" key="13">
    <source>
        <dbReference type="PROSITE-ProRule" id="PRU00433"/>
    </source>
</evidence>
<dbReference type="EC" id="7.1.1.9" evidence="15"/>
<evidence type="ECO:0000313" key="20">
    <source>
        <dbReference type="EMBL" id="QDT06726.1"/>
    </source>
</evidence>
<evidence type="ECO:0000256" key="7">
    <source>
        <dbReference type="ARBA" id="ARBA00022723"/>
    </source>
</evidence>
<keyword evidence="11 13" id="KW-0408">Iron</keyword>
<gene>
    <name evidence="20" type="primary">ctaC</name>
    <name evidence="20" type="ORF">K227x_51420</name>
</gene>
<keyword evidence="12 16" id="KW-0472">Membrane</keyword>
<feature type="transmembrane region" description="Helical" evidence="16">
    <location>
        <begin position="80"/>
        <end position="101"/>
    </location>
</feature>
<keyword evidence="7 13" id="KW-0479">Metal-binding</keyword>
<dbReference type="Pfam" id="PF00116">
    <property type="entry name" value="COX2"/>
    <property type="match status" value="1"/>
</dbReference>
<dbReference type="InterPro" id="IPR011759">
    <property type="entry name" value="Cyt_c_oxidase_su2_TM_dom"/>
</dbReference>
<feature type="transmembrane region" description="Helical" evidence="16">
    <location>
        <begin position="37"/>
        <end position="59"/>
    </location>
</feature>
<dbReference type="KEGG" id="rlc:K227x_51420"/>
<dbReference type="Gene3D" id="2.60.40.420">
    <property type="entry name" value="Cupredoxins - blue copper proteins"/>
    <property type="match status" value="1"/>
</dbReference>
<evidence type="ECO:0000256" key="6">
    <source>
        <dbReference type="ARBA" id="ARBA00022692"/>
    </source>
</evidence>
<comment type="subcellular location">
    <subcellularLocation>
        <location evidence="14">Cell membrane</location>
        <topology evidence="14">Multi-pass membrane protein</topology>
    </subcellularLocation>
    <subcellularLocation>
        <location evidence="1">Membrane</location>
        <topology evidence="1">Multi-pass membrane protein</topology>
    </subcellularLocation>
</comment>
<dbReference type="Proteomes" id="UP000318538">
    <property type="component" value="Chromosome"/>
</dbReference>
<proteinExistence type="inferred from homology"/>
<dbReference type="SUPFAM" id="SSF46626">
    <property type="entry name" value="Cytochrome c"/>
    <property type="match status" value="1"/>
</dbReference>
<evidence type="ECO:0000256" key="3">
    <source>
        <dbReference type="ARBA" id="ARBA00022448"/>
    </source>
</evidence>
<keyword evidence="5 14" id="KW-0679">Respiratory chain</keyword>
<evidence type="ECO:0000256" key="14">
    <source>
        <dbReference type="RuleBase" id="RU000456"/>
    </source>
</evidence>
<keyword evidence="4 13" id="KW-0349">Heme</keyword>
<dbReference type="GO" id="GO:0005886">
    <property type="term" value="C:plasma membrane"/>
    <property type="evidence" value="ECO:0007669"/>
    <property type="project" value="UniProtKB-SubCell"/>
</dbReference>
<feature type="domain" description="Cytochrome oxidase subunit II copper A binding" evidence="17">
    <location>
        <begin position="112"/>
        <end position="258"/>
    </location>
</feature>
<evidence type="ECO:0000256" key="5">
    <source>
        <dbReference type="ARBA" id="ARBA00022660"/>
    </source>
</evidence>
<dbReference type="Gene3D" id="1.10.287.90">
    <property type="match status" value="1"/>
</dbReference>
<organism evidence="20 21">
    <name type="scientific">Rubripirellula lacrimiformis</name>
    <dbReference type="NCBI Taxonomy" id="1930273"/>
    <lineage>
        <taxon>Bacteria</taxon>
        <taxon>Pseudomonadati</taxon>
        <taxon>Planctomycetota</taxon>
        <taxon>Planctomycetia</taxon>
        <taxon>Pirellulales</taxon>
        <taxon>Pirellulaceae</taxon>
        <taxon>Rubripirellula</taxon>
    </lineage>
</organism>
<protein>
    <recommendedName>
        <fullName evidence="15">Cytochrome c oxidase subunit 2</fullName>
        <ecNumber evidence="15">7.1.1.9</ecNumber>
    </recommendedName>
</protein>
<evidence type="ECO:0000256" key="9">
    <source>
        <dbReference type="ARBA" id="ARBA00022982"/>
    </source>
</evidence>
<dbReference type="Pfam" id="PF02790">
    <property type="entry name" value="COX2_TM"/>
    <property type="match status" value="1"/>
</dbReference>
<comment type="similarity">
    <text evidence="2 14">Belongs to the cytochrome c oxidase subunit 2 family.</text>
</comment>
<dbReference type="PANTHER" id="PTHR22888:SF9">
    <property type="entry name" value="CYTOCHROME C OXIDASE SUBUNIT 2"/>
    <property type="match status" value="1"/>
</dbReference>
<comment type="cofactor">
    <cofactor evidence="15">
        <name>Cu cation</name>
        <dbReference type="ChEBI" id="CHEBI:23378"/>
    </cofactor>
    <text evidence="15">Binds a copper A center.</text>
</comment>
<dbReference type="EMBL" id="CP036525">
    <property type="protein sequence ID" value="QDT06726.1"/>
    <property type="molecule type" value="Genomic_DNA"/>
</dbReference>
<evidence type="ECO:0000259" key="18">
    <source>
        <dbReference type="PROSITE" id="PS50999"/>
    </source>
</evidence>
<accession>A0A517NHW1</accession>
<dbReference type="SUPFAM" id="SSF49503">
    <property type="entry name" value="Cupredoxins"/>
    <property type="match status" value="1"/>
</dbReference>
<dbReference type="PROSITE" id="PS51007">
    <property type="entry name" value="CYTC"/>
    <property type="match status" value="1"/>
</dbReference>
<name>A0A517NHW1_9BACT</name>
<evidence type="ECO:0000256" key="16">
    <source>
        <dbReference type="SAM" id="Phobius"/>
    </source>
</evidence>
<keyword evidence="8" id="KW-1278">Translocase</keyword>
<dbReference type="AlphaFoldDB" id="A0A517NHW1"/>
<dbReference type="OrthoDB" id="9773456at2"/>
<keyword evidence="21" id="KW-1185">Reference proteome</keyword>
<keyword evidence="9 14" id="KW-0249">Electron transport</keyword>
<keyword evidence="10 16" id="KW-1133">Transmembrane helix</keyword>
<keyword evidence="15" id="KW-0186">Copper</keyword>
<dbReference type="PRINTS" id="PR00605">
    <property type="entry name" value="CYTCHROMECIC"/>
</dbReference>
<evidence type="ECO:0000259" key="19">
    <source>
        <dbReference type="PROSITE" id="PS51007"/>
    </source>
</evidence>
<dbReference type="PROSITE" id="PS50999">
    <property type="entry name" value="COX2_TM"/>
    <property type="match status" value="1"/>
</dbReference>
<comment type="catalytic activity">
    <reaction evidence="15">
        <text>4 Fe(II)-[cytochrome c] + O2 + 8 H(+)(in) = 4 Fe(III)-[cytochrome c] + 2 H2O + 4 H(+)(out)</text>
        <dbReference type="Rhea" id="RHEA:11436"/>
        <dbReference type="Rhea" id="RHEA-COMP:10350"/>
        <dbReference type="Rhea" id="RHEA-COMP:14399"/>
        <dbReference type="ChEBI" id="CHEBI:15377"/>
        <dbReference type="ChEBI" id="CHEBI:15378"/>
        <dbReference type="ChEBI" id="CHEBI:15379"/>
        <dbReference type="ChEBI" id="CHEBI:29033"/>
        <dbReference type="ChEBI" id="CHEBI:29034"/>
        <dbReference type="EC" id="7.1.1.9"/>
    </reaction>
</comment>
<comment type="function">
    <text evidence="15">Subunits I and II form the functional core of the enzyme complex. Electrons originating in cytochrome c are transferred via heme a and Cu(A) to the binuclear center formed by heme a3 and Cu(B).</text>
</comment>
<dbReference type="InterPro" id="IPR009056">
    <property type="entry name" value="Cyt_c-like_dom"/>
</dbReference>